<dbReference type="EMBL" id="VSKK01000003">
    <property type="protein sequence ID" value="TYB76381.1"/>
    <property type="molecule type" value="Genomic_DNA"/>
</dbReference>
<evidence type="ECO:0000313" key="1">
    <source>
        <dbReference type="EMBL" id="TYB76381.1"/>
    </source>
</evidence>
<proteinExistence type="predicted"/>
<dbReference type="Proteomes" id="UP000323720">
    <property type="component" value="Unassembled WGS sequence"/>
</dbReference>
<comment type="caution">
    <text evidence="1">The sequence shown here is derived from an EMBL/GenBank/DDBJ whole genome shotgun (WGS) entry which is preliminary data.</text>
</comment>
<organism evidence="1 2">
    <name type="scientific">Bizionia myxarmorum</name>
    <dbReference type="NCBI Taxonomy" id="291186"/>
    <lineage>
        <taxon>Bacteria</taxon>
        <taxon>Pseudomonadati</taxon>
        <taxon>Bacteroidota</taxon>
        <taxon>Flavobacteriia</taxon>
        <taxon>Flavobacteriales</taxon>
        <taxon>Flavobacteriaceae</taxon>
        <taxon>Bizionia</taxon>
    </lineage>
</organism>
<gene>
    <name evidence="1" type="ORF">ES674_12400</name>
</gene>
<name>A0A5D0R697_9FLAO</name>
<protein>
    <submittedName>
        <fullName evidence="1">Uncharacterized protein</fullName>
    </submittedName>
</protein>
<keyword evidence="2" id="KW-1185">Reference proteome</keyword>
<reference evidence="1 2" key="1">
    <citation type="submission" date="2019-08" db="EMBL/GenBank/DDBJ databases">
        <title>Genomes of Antarctic Bizionia species.</title>
        <authorList>
            <person name="Bowman J.P."/>
        </authorList>
    </citation>
    <scope>NUCLEOTIDE SEQUENCE [LARGE SCALE GENOMIC DNA]</scope>
    <source>
        <strain evidence="1 2">ADA-4</strain>
    </source>
</reference>
<accession>A0A5D0R697</accession>
<dbReference type="OrthoDB" id="5649947at2"/>
<sequence length="70" mass="8326">MCEANTSQTSFYKALLYEEEIQPHQIGYYIVNIHLHFMENWIISEGIIYNFETVWHIREACITSLSLLKT</sequence>
<dbReference type="RefSeq" id="WP_148404432.1">
    <property type="nucleotide sequence ID" value="NZ_VSKK01000003.1"/>
</dbReference>
<dbReference type="AlphaFoldDB" id="A0A5D0R697"/>
<evidence type="ECO:0000313" key="2">
    <source>
        <dbReference type="Proteomes" id="UP000323720"/>
    </source>
</evidence>